<name>I4EJH4_9BACT</name>
<dbReference type="EMBL" id="CAGS01000340">
    <property type="protein sequence ID" value="CCF84836.1"/>
    <property type="molecule type" value="Genomic_DNA"/>
</dbReference>
<organism evidence="1 2">
    <name type="scientific">Nitrolancea hollandica Lb</name>
    <dbReference type="NCBI Taxonomy" id="1129897"/>
    <lineage>
        <taxon>Bacteria</taxon>
        <taxon>Pseudomonadati</taxon>
        <taxon>Thermomicrobiota</taxon>
        <taxon>Thermomicrobia</taxon>
        <taxon>Sphaerobacterales</taxon>
        <taxon>Sphaerobacterineae</taxon>
        <taxon>Sphaerobacteraceae</taxon>
        <taxon>Nitrolancea</taxon>
    </lineage>
</organism>
<proteinExistence type="predicted"/>
<keyword evidence="2" id="KW-1185">Reference proteome</keyword>
<accession>I4EJH4</accession>
<comment type="caution">
    <text evidence="1">The sequence shown here is derived from an EMBL/GenBank/DDBJ whole genome shotgun (WGS) entry which is preliminary data.</text>
</comment>
<evidence type="ECO:0000313" key="2">
    <source>
        <dbReference type="Proteomes" id="UP000004221"/>
    </source>
</evidence>
<sequence>MSRPGMGEAQDVPPIAIGGQLRMTISGVRWNSRWNLGEAGSLSLAAPPPGTIHSAPLLEPPRGMYTARLEVRWKPRSAS</sequence>
<evidence type="ECO:0000313" key="1">
    <source>
        <dbReference type="EMBL" id="CCF84836.1"/>
    </source>
</evidence>
<dbReference type="Proteomes" id="UP000004221">
    <property type="component" value="Unassembled WGS sequence"/>
</dbReference>
<gene>
    <name evidence="1" type="ORF">NITHO_4040002</name>
</gene>
<reference evidence="1 2" key="1">
    <citation type="journal article" date="2012" name="ISME J.">
        <title>Nitrification expanded: discovery, physiology and genomics of a nitrite-oxidizing bacterium from the phylum Chloroflexi.</title>
        <authorList>
            <person name="Sorokin D.Y."/>
            <person name="Lucker S."/>
            <person name="Vejmelkova D."/>
            <person name="Kostrikina N.A."/>
            <person name="Kleerebezem R."/>
            <person name="Rijpstra W.I."/>
            <person name="Damste J.S."/>
            <person name="Le Paslier D."/>
            <person name="Muyzer G."/>
            <person name="Wagner M."/>
            <person name="van Loosdrecht M.C."/>
            <person name="Daims H."/>
        </authorList>
    </citation>
    <scope>NUCLEOTIDE SEQUENCE [LARGE SCALE GENOMIC DNA]</scope>
    <source>
        <strain evidence="2">none</strain>
    </source>
</reference>
<dbReference type="AlphaFoldDB" id="I4EJH4"/>
<protein>
    <submittedName>
        <fullName evidence="1">Uncharacterized protein</fullName>
    </submittedName>
</protein>